<name>A0A091BCW9_9GAMM</name>
<evidence type="ECO:0000313" key="3">
    <source>
        <dbReference type="Proteomes" id="UP000029392"/>
    </source>
</evidence>
<dbReference type="PATRIC" id="fig|1384054.3.peg.1158"/>
<reference evidence="2 3" key="1">
    <citation type="submission" date="2013-09" db="EMBL/GenBank/DDBJ databases">
        <title>Genome sequencing of Arenimonas malthae.</title>
        <authorList>
            <person name="Chen F."/>
            <person name="Wang G."/>
        </authorList>
    </citation>
    <scope>NUCLEOTIDE SEQUENCE [LARGE SCALE GENOMIC DNA]</scope>
    <source>
        <strain evidence="2 3">CC-JY-1</strain>
    </source>
</reference>
<feature type="chain" id="PRO_5001869677" description="Lipid A deacylase LpxR family protein" evidence="1">
    <location>
        <begin position="21"/>
        <end position="337"/>
    </location>
</feature>
<evidence type="ECO:0000256" key="1">
    <source>
        <dbReference type="SAM" id="SignalP"/>
    </source>
</evidence>
<dbReference type="STRING" id="1384054.N790_05895"/>
<dbReference type="OrthoDB" id="9776275at2"/>
<keyword evidence="1" id="KW-0732">Signal</keyword>
<dbReference type="InterPro" id="IPR037107">
    <property type="entry name" value="Put_OMP_sf"/>
</dbReference>
<accession>A0A091BCW9</accession>
<comment type="caution">
    <text evidence="2">The sequence shown here is derived from an EMBL/GenBank/DDBJ whole genome shotgun (WGS) entry which is preliminary data.</text>
</comment>
<dbReference type="InterPro" id="IPR018707">
    <property type="entry name" value="LpxR"/>
</dbReference>
<evidence type="ECO:0000313" key="2">
    <source>
        <dbReference type="EMBL" id="KFN48679.1"/>
    </source>
</evidence>
<dbReference type="RefSeq" id="WP_043802274.1">
    <property type="nucleotide sequence ID" value="NZ_AVCH01000146.1"/>
</dbReference>
<feature type="signal peptide" evidence="1">
    <location>
        <begin position="1"/>
        <end position="20"/>
    </location>
</feature>
<dbReference type="AlphaFoldDB" id="A0A091BCW9"/>
<sequence length="337" mass="36547">MFPRLPTATLLLALAPLAAADCGDSRLLLRSDNDVYGQAGQDQGYSAGFAATWVSPTVSGDDTGCLPGFVAFLDRATPWLRWGDGAQRNLALSLHHAIYTPADGHRADVIAEDRPYAGLLLLGLAHHVRDGKRLASTRLKLGIVGPSAQGEMAQDALHQLFGRARFRGWDNQLRDEPLLQLGHERAWRWRTDDGAGGLGWDRIVYAGATAGNAITYANAGVEVRFGPRLPDDFGSNPMRMAGEGMAPGGEWHGRGWDWHFFASLEARGVAHDITLDGGSAKDGHSVDRRDFVAELGLGVVLTHGPWRFAGAHYRRSREFNGQEQAPVYGSLSLGRSF</sequence>
<evidence type="ECO:0008006" key="4">
    <source>
        <dbReference type="Google" id="ProtNLM"/>
    </source>
</evidence>
<dbReference type="Proteomes" id="UP000029392">
    <property type="component" value="Unassembled WGS sequence"/>
</dbReference>
<protein>
    <recommendedName>
        <fullName evidence="4">Lipid A deacylase LpxR family protein</fullName>
    </recommendedName>
</protein>
<organism evidence="2 3">
    <name type="scientific">Arenimonas malthae CC-JY-1</name>
    <dbReference type="NCBI Taxonomy" id="1384054"/>
    <lineage>
        <taxon>Bacteria</taxon>
        <taxon>Pseudomonadati</taxon>
        <taxon>Pseudomonadota</taxon>
        <taxon>Gammaproteobacteria</taxon>
        <taxon>Lysobacterales</taxon>
        <taxon>Lysobacteraceae</taxon>
        <taxon>Arenimonas</taxon>
    </lineage>
</organism>
<keyword evidence="3" id="KW-1185">Reference proteome</keyword>
<proteinExistence type="predicted"/>
<dbReference type="Pfam" id="PF09982">
    <property type="entry name" value="LpxR"/>
    <property type="match status" value="1"/>
</dbReference>
<dbReference type="EMBL" id="AVCH01000146">
    <property type="protein sequence ID" value="KFN48679.1"/>
    <property type="molecule type" value="Genomic_DNA"/>
</dbReference>
<dbReference type="Gene3D" id="2.40.128.140">
    <property type="entry name" value="Outer membrane protein"/>
    <property type="match status" value="1"/>
</dbReference>
<gene>
    <name evidence="2" type="ORF">N790_05895</name>
</gene>
<dbReference type="eggNOG" id="COG3528">
    <property type="taxonomic scope" value="Bacteria"/>
</dbReference>